<keyword evidence="4" id="KW-1185">Reference proteome</keyword>
<dbReference type="InParanoid" id="W5L5F4"/>
<reference evidence="3" key="4">
    <citation type="submission" date="2025-09" db="UniProtKB">
        <authorList>
            <consortium name="Ensembl"/>
        </authorList>
    </citation>
    <scope>IDENTIFICATION</scope>
</reference>
<dbReference type="PANTHER" id="PTHR11039:SF48">
    <property type="entry name" value="NEBULETTE"/>
    <property type="match status" value="1"/>
</dbReference>
<dbReference type="AlphaFoldDB" id="W5L5F4"/>
<dbReference type="STRING" id="7994.ENSAMXP00000015066"/>
<protein>
    <recommendedName>
        <fullName evidence="5">Nebulette</fullName>
    </recommendedName>
</protein>
<name>W5L5F4_ASTMX</name>
<dbReference type="GO" id="GO:0071691">
    <property type="term" value="P:cardiac muscle thin filament assembly"/>
    <property type="evidence" value="ECO:0007669"/>
    <property type="project" value="TreeGrafter"/>
</dbReference>
<dbReference type="Ensembl" id="ENSAMXT00000015066.2">
    <property type="protein sequence ID" value="ENSAMXP00000015066.2"/>
    <property type="gene ID" value="ENSAMXG00000014640.2"/>
</dbReference>
<reference evidence="3" key="3">
    <citation type="submission" date="2025-08" db="UniProtKB">
        <authorList>
            <consortium name="Ensembl"/>
        </authorList>
    </citation>
    <scope>IDENTIFICATION</scope>
</reference>
<dbReference type="GO" id="GO:0030018">
    <property type="term" value="C:Z disc"/>
    <property type="evidence" value="ECO:0007669"/>
    <property type="project" value="InterPro"/>
</dbReference>
<evidence type="ECO:0000313" key="4">
    <source>
        <dbReference type="Proteomes" id="UP000018467"/>
    </source>
</evidence>
<reference evidence="4" key="1">
    <citation type="submission" date="2013-03" db="EMBL/GenBank/DDBJ databases">
        <authorList>
            <person name="Jeffery W."/>
            <person name="Warren W."/>
            <person name="Wilson R.K."/>
        </authorList>
    </citation>
    <scope>NUCLEOTIDE SEQUENCE</scope>
    <source>
        <strain evidence="4">female</strain>
    </source>
</reference>
<organism evidence="3 4">
    <name type="scientific">Astyanax mexicanus</name>
    <name type="common">Blind cave fish</name>
    <name type="synonym">Astyanax fasciatus mexicanus</name>
    <dbReference type="NCBI Taxonomy" id="7994"/>
    <lineage>
        <taxon>Eukaryota</taxon>
        <taxon>Metazoa</taxon>
        <taxon>Chordata</taxon>
        <taxon>Craniata</taxon>
        <taxon>Vertebrata</taxon>
        <taxon>Euteleostomi</taxon>
        <taxon>Actinopterygii</taxon>
        <taxon>Neopterygii</taxon>
        <taxon>Teleostei</taxon>
        <taxon>Ostariophysi</taxon>
        <taxon>Characiformes</taxon>
        <taxon>Characoidei</taxon>
        <taxon>Acestrorhamphidae</taxon>
        <taxon>Acestrorhamphinae</taxon>
        <taxon>Astyanax</taxon>
    </lineage>
</organism>
<dbReference type="PANTHER" id="PTHR11039">
    <property type="entry name" value="NEBULIN"/>
    <property type="match status" value="1"/>
</dbReference>
<dbReference type="InterPro" id="IPR055297">
    <property type="entry name" value="NEBU/NEBL"/>
</dbReference>
<accession>W5L5F4</accession>
<dbReference type="Pfam" id="PF00880">
    <property type="entry name" value="Nebulin"/>
    <property type="match status" value="5"/>
</dbReference>
<dbReference type="HOGENOM" id="CLU_014106_0_0_1"/>
<keyword evidence="1" id="KW-0677">Repeat</keyword>
<evidence type="ECO:0000256" key="2">
    <source>
        <dbReference type="ARBA" id="ARBA00023203"/>
    </source>
</evidence>
<evidence type="ECO:0000313" key="3">
    <source>
        <dbReference type="Ensembl" id="ENSAMXP00000015066.2"/>
    </source>
</evidence>
<dbReference type="Bgee" id="ENSAMXG00000014640">
    <property type="expression patterns" value="Expressed in embryo and 1 other cell type or tissue"/>
</dbReference>
<dbReference type="eggNOG" id="KOG1702">
    <property type="taxonomic scope" value="Eukaryota"/>
</dbReference>
<sequence>KEGGKKDAEACLYAQMPQTIETVFAKEVTNHQSNKLYKEKYNAEKGKSLYASMKTLPAMEHAMEVNKEQSNLISCDKIFTYLLNSRTFLFPYLQVAYKNKVDTFKEQALLQRPDIDHAMQAAKIASKVHYKQKFEGDQRAHKPVYNPSDCLSFKHAKAATALISQYKNCYFSSITRFHQVQYRKKYEEAKGQYHFSLNTAEHLHHKENSVLQSQVRYRQDYEKNKSKVKMEFGDTQFYRVSKEAQKLQSKVMNTFTIWKEYCKDYENCIKGKVQMDVESTPGYLSACSANRLLSEKEYCKDLKTEIIGKRVDIGTDAVEIQRAMKTSEITSQKKYKDNAETLKCSYAVMPDTPEMERAKINQRNISSVSNTSVFSFVHSFIHPFIQSFFQSVRYSWDVKHMKRLTLAVTETPEIILAKENTKKISNVKYREEVGSGISVKDTLEMERVRRNQMNISSVSAIIYAPFYVYKCQKCL</sequence>
<dbReference type="Proteomes" id="UP000018467">
    <property type="component" value="Unassembled WGS sequence"/>
</dbReference>
<proteinExistence type="predicted"/>
<dbReference type="GeneTree" id="ENSGT00940000156390"/>
<dbReference type="InterPro" id="IPR000900">
    <property type="entry name" value="Nebulin_repeat"/>
</dbReference>
<keyword evidence="2" id="KW-0009">Actin-binding</keyword>
<reference evidence="4" key="2">
    <citation type="journal article" date="2014" name="Nat. Commun.">
        <title>The cavefish genome reveals candidate genes for eye loss.</title>
        <authorList>
            <person name="McGaugh S.E."/>
            <person name="Gross J.B."/>
            <person name="Aken B."/>
            <person name="Blin M."/>
            <person name="Borowsky R."/>
            <person name="Chalopin D."/>
            <person name="Hinaux H."/>
            <person name="Jeffery W.R."/>
            <person name="Keene A."/>
            <person name="Ma L."/>
            <person name="Minx P."/>
            <person name="Murphy D."/>
            <person name="O'Quin K.E."/>
            <person name="Retaux S."/>
            <person name="Rohner N."/>
            <person name="Searle S.M."/>
            <person name="Stahl B.A."/>
            <person name="Tabin C."/>
            <person name="Volff J.N."/>
            <person name="Yoshizawa M."/>
            <person name="Warren W.C."/>
        </authorList>
    </citation>
    <scope>NUCLEOTIDE SEQUENCE [LARGE SCALE GENOMIC DNA]</scope>
    <source>
        <strain evidence="4">female</strain>
    </source>
</reference>
<dbReference type="SMART" id="SM00227">
    <property type="entry name" value="NEBU"/>
    <property type="match status" value="8"/>
</dbReference>
<dbReference type="GO" id="GO:0051015">
    <property type="term" value="F:actin filament binding"/>
    <property type="evidence" value="ECO:0007669"/>
    <property type="project" value="InterPro"/>
</dbReference>
<evidence type="ECO:0000256" key="1">
    <source>
        <dbReference type="ARBA" id="ARBA00022737"/>
    </source>
</evidence>
<dbReference type="PROSITE" id="PS51216">
    <property type="entry name" value="NEBULIN"/>
    <property type="match status" value="5"/>
</dbReference>
<evidence type="ECO:0008006" key="5">
    <source>
        <dbReference type="Google" id="ProtNLM"/>
    </source>
</evidence>